<dbReference type="VEuPathDB" id="ToxoDB:ETH_00017555"/>
<gene>
    <name evidence="1" type="ORF">ETH_00017555</name>
</gene>
<reference evidence="1" key="1">
    <citation type="submission" date="2013-10" db="EMBL/GenBank/DDBJ databases">
        <title>Genomic analysis of the causative agents of coccidiosis in chickens.</title>
        <authorList>
            <person name="Reid A.J."/>
            <person name="Blake D."/>
            <person name="Billington K."/>
            <person name="Browne H."/>
            <person name="Dunn M."/>
            <person name="Hung S."/>
            <person name="Kawahara F."/>
            <person name="Miranda-Saavedra D."/>
            <person name="Mourier T."/>
            <person name="Nagra H."/>
            <person name="Otto T.D."/>
            <person name="Rawlings N."/>
            <person name="Sanchez A."/>
            <person name="Sanders M."/>
            <person name="Subramaniam C."/>
            <person name="Tay Y."/>
            <person name="Dear P."/>
            <person name="Doerig C."/>
            <person name="Gruber A."/>
            <person name="Parkinson J."/>
            <person name="Shirley M."/>
            <person name="Wan K.L."/>
            <person name="Berriman M."/>
            <person name="Tomley F."/>
            <person name="Pain A."/>
        </authorList>
    </citation>
    <scope>NUCLEOTIDE SEQUENCE [LARGE SCALE GENOMIC DNA]</scope>
    <source>
        <strain evidence="1">Houghton</strain>
    </source>
</reference>
<evidence type="ECO:0000313" key="1">
    <source>
        <dbReference type="EMBL" id="CDJ44205.1"/>
    </source>
</evidence>
<keyword evidence="2" id="KW-1185">Reference proteome</keyword>
<dbReference type="GeneID" id="25252650"/>
<protein>
    <submittedName>
        <fullName evidence="1">Uncharacterized protein</fullName>
    </submittedName>
</protein>
<reference evidence="1" key="2">
    <citation type="submission" date="2013-10" db="EMBL/GenBank/DDBJ databases">
        <authorList>
            <person name="Aslett M."/>
        </authorList>
    </citation>
    <scope>NUCLEOTIDE SEQUENCE [LARGE SCALE GENOMIC DNA]</scope>
    <source>
        <strain evidence="1">Houghton</strain>
    </source>
</reference>
<dbReference type="AlphaFoldDB" id="U6L8S9"/>
<dbReference type="EMBL" id="HG676685">
    <property type="protein sequence ID" value="CDJ44205.1"/>
    <property type="molecule type" value="Genomic_DNA"/>
</dbReference>
<name>U6L8S9_EIMTE</name>
<organism evidence="1 2">
    <name type="scientific">Eimeria tenella</name>
    <name type="common">Coccidian parasite</name>
    <dbReference type="NCBI Taxonomy" id="5802"/>
    <lineage>
        <taxon>Eukaryota</taxon>
        <taxon>Sar</taxon>
        <taxon>Alveolata</taxon>
        <taxon>Apicomplexa</taxon>
        <taxon>Conoidasida</taxon>
        <taxon>Coccidia</taxon>
        <taxon>Eucoccidiorida</taxon>
        <taxon>Eimeriorina</taxon>
        <taxon>Eimeriidae</taxon>
        <taxon>Eimeria</taxon>
    </lineage>
</organism>
<accession>U6L8S9</accession>
<proteinExistence type="predicted"/>
<dbReference type="VEuPathDB" id="ToxoDB:ETH2_0809600"/>
<dbReference type="Proteomes" id="UP000030747">
    <property type="component" value="Unassembled WGS sequence"/>
</dbReference>
<evidence type="ECO:0000313" key="2">
    <source>
        <dbReference type="Proteomes" id="UP000030747"/>
    </source>
</evidence>
<dbReference type="RefSeq" id="XP_013234954.1">
    <property type="nucleotide sequence ID" value="XM_013379500.1"/>
</dbReference>
<sequence>MAEAQMRLVERVAAETDEQERQRRYQYEGPEQTDEGAIALEAFTYCSSHLVKQQRQTLCKLAQMVALAAEAMSRCYNGTPHEER</sequence>